<comment type="caution">
    <text evidence="1">The sequence shown here is derived from an EMBL/GenBank/DDBJ whole genome shotgun (WGS) entry which is preliminary data.</text>
</comment>
<accession>A0AAV7QXY4</accession>
<keyword evidence="2" id="KW-1185">Reference proteome</keyword>
<organism evidence="1 2">
    <name type="scientific">Pleurodeles waltl</name>
    <name type="common">Iberian ribbed newt</name>
    <dbReference type="NCBI Taxonomy" id="8319"/>
    <lineage>
        <taxon>Eukaryota</taxon>
        <taxon>Metazoa</taxon>
        <taxon>Chordata</taxon>
        <taxon>Craniata</taxon>
        <taxon>Vertebrata</taxon>
        <taxon>Euteleostomi</taxon>
        <taxon>Amphibia</taxon>
        <taxon>Batrachia</taxon>
        <taxon>Caudata</taxon>
        <taxon>Salamandroidea</taxon>
        <taxon>Salamandridae</taxon>
        <taxon>Pleurodelinae</taxon>
        <taxon>Pleurodeles</taxon>
    </lineage>
</organism>
<proteinExistence type="predicted"/>
<gene>
    <name evidence="1" type="ORF">NDU88_010996</name>
</gene>
<dbReference type="AlphaFoldDB" id="A0AAV7QXY4"/>
<dbReference type="EMBL" id="JANPWB010000010">
    <property type="protein sequence ID" value="KAJ1144699.1"/>
    <property type="molecule type" value="Genomic_DNA"/>
</dbReference>
<dbReference type="Proteomes" id="UP001066276">
    <property type="component" value="Chromosome 6"/>
</dbReference>
<sequence>MISSRRGPRCVYLSVARASINQTRGLAHILVDGEKKSSREISCSVSVHPPLDDPGSSLPREPFQLGSVLINAFIDACLGSVFSNLIRAAGGSEPVKHESALM</sequence>
<evidence type="ECO:0000313" key="2">
    <source>
        <dbReference type="Proteomes" id="UP001066276"/>
    </source>
</evidence>
<protein>
    <submittedName>
        <fullName evidence="1">Uncharacterized protein</fullName>
    </submittedName>
</protein>
<evidence type="ECO:0000313" key="1">
    <source>
        <dbReference type="EMBL" id="KAJ1144699.1"/>
    </source>
</evidence>
<name>A0AAV7QXY4_PLEWA</name>
<reference evidence="1" key="1">
    <citation type="journal article" date="2022" name="bioRxiv">
        <title>Sequencing and chromosome-scale assembly of the giantPleurodeles waltlgenome.</title>
        <authorList>
            <person name="Brown T."/>
            <person name="Elewa A."/>
            <person name="Iarovenko S."/>
            <person name="Subramanian E."/>
            <person name="Araus A.J."/>
            <person name="Petzold A."/>
            <person name="Susuki M."/>
            <person name="Suzuki K.-i.T."/>
            <person name="Hayashi T."/>
            <person name="Toyoda A."/>
            <person name="Oliveira C."/>
            <person name="Osipova E."/>
            <person name="Leigh N.D."/>
            <person name="Simon A."/>
            <person name="Yun M.H."/>
        </authorList>
    </citation>
    <scope>NUCLEOTIDE SEQUENCE</scope>
    <source>
        <strain evidence="1">20211129_DDA</strain>
        <tissue evidence="1">Liver</tissue>
    </source>
</reference>